<feature type="domain" description="YoaR-like putative peptidoglycan binding" evidence="2">
    <location>
        <begin position="125"/>
        <end position="241"/>
    </location>
</feature>
<keyword evidence="4" id="KW-1185">Reference proteome</keyword>
<reference evidence="4" key="1">
    <citation type="journal article" date="2011" name="BMC Genomics">
        <title>Complete genome sequence of the filamentous anoxygenic phototrophic bacterium Chloroflexus aurantiacus.</title>
        <authorList>
            <person name="Tang K.H."/>
            <person name="Barry K."/>
            <person name="Chertkov O."/>
            <person name="Dalin E."/>
            <person name="Han C.S."/>
            <person name="Hauser L.J."/>
            <person name="Honchak B.M."/>
            <person name="Karbach L.E."/>
            <person name="Land M.L."/>
            <person name="Lapidus A."/>
            <person name="Larimer F.W."/>
            <person name="Mikhailova N."/>
            <person name="Pitluck S."/>
            <person name="Pierson B.K."/>
            <person name="Blankenship R.E."/>
        </authorList>
    </citation>
    <scope>NUCLEOTIDE SEQUENCE [LARGE SCALE GENOMIC DNA]</scope>
    <source>
        <strain evidence="4">ATCC 29366 / DSM 635 / J-10-fl</strain>
    </source>
</reference>
<proteinExistence type="predicted"/>
<evidence type="ECO:0000256" key="1">
    <source>
        <dbReference type="SAM" id="Phobius"/>
    </source>
</evidence>
<dbReference type="PANTHER" id="PTHR35788">
    <property type="entry name" value="EXPORTED PROTEIN-RELATED"/>
    <property type="match status" value="1"/>
</dbReference>
<dbReference type="Pfam" id="PF12229">
    <property type="entry name" value="PG_binding_4"/>
    <property type="match status" value="1"/>
</dbReference>
<evidence type="ECO:0000313" key="3">
    <source>
        <dbReference type="EMBL" id="ABY34529.1"/>
    </source>
</evidence>
<evidence type="ECO:0000259" key="2">
    <source>
        <dbReference type="Pfam" id="PF12229"/>
    </source>
</evidence>
<feature type="transmembrane region" description="Helical" evidence="1">
    <location>
        <begin position="51"/>
        <end position="73"/>
    </location>
</feature>
<sequence length="635" mass="70941">MPNNRYYQEYGPIYRRRAGQRPPLADDELPPDEPRRPRVRRPVRHRRRVPVWLWLVVGLVLLVAIPTGALYAVDIVYPETILPGVSLNGESIGGYTRTDLIIELRRRYRSFEQQPVTLTFRDQQWQPTLAELGVAFDVERLVNSAFALGRSGDPLTRAYELWLLWQEGIDITPRLTVDLAQTQRYLLGLAPQIERLPADAVLSLADARVVGQPSQPGTQLLVDATANDVLLAIRALQPQTVPIRTRQIVPQIDDTDLVVAQQIADQLLRSALELKVEDQTIVWTPERLAELLRVTPVDGRLTIEVDPDRLARAVEGLAQMIDTGTAEPRLRFSDGRVRIVAEGQPGRRLRQADAVTAIADVLMQPSPVTRTLTLPVERVEPQITAATLDNLGIVELVAEGRSSFAGSAPYRITNIRAGAARMNGVLIAPGEEFSFNRQLGEVNAENGFVEGYAIIGNRTQLEWGGGVCQVSTTVFRAAFWAGLPITERHAHSFYISWYDRFGLGPNGDGQGLDAAIFTGVQDLKFINDTGRWLLMQTSIDEQAQVLVVQLYGTRPEREVRIEGPIIANEVRAPTEPVYIDDPSLPRGTIRQTDVARSGRDISIYRIVTEADGEVRRELFFTRFRPWPNIFVRGSG</sequence>
<organism evidence="3 4">
    <name type="scientific">Chloroflexus aurantiacus (strain ATCC 29366 / DSM 635 / J-10-fl)</name>
    <dbReference type="NCBI Taxonomy" id="324602"/>
    <lineage>
        <taxon>Bacteria</taxon>
        <taxon>Bacillati</taxon>
        <taxon>Chloroflexota</taxon>
        <taxon>Chloroflexia</taxon>
        <taxon>Chloroflexales</taxon>
        <taxon>Chloroflexineae</taxon>
        <taxon>Chloroflexaceae</taxon>
        <taxon>Chloroflexus</taxon>
    </lineage>
</organism>
<dbReference type="PATRIC" id="fig|324602.8.peg.1490"/>
<accession>A9W9P3</accession>
<dbReference type="STRING" id="324602.Caur_1301"/>
<gene>
    <name evidence="3" type="ordered locus">Caur_1301</name>
</gene>
<dbReference type="InterPro" id="IPR052913">
    <property type="entry name" value="Glycopeptide_resist_protein"/>
</dbReference>
<keyword evidence="1" id="KW-0472">Membrane</keyword>
<dbReference type="Proteomes" id="UP000002008">
    <property type="component" value="Chromosome"/>
</dbReference>
<evidence type="ECO:0000313" key="4">
    <source>
        <dbReference type="Proteomes" id="UP000002008"/>
    </source>
</evidence>
<keyword evidence="1" id="KW-1133">Transmembrane helix</keyword>
<dbReference type="RefSeq" id="WP_012257185.1">
    <property type="nucleotide sequence ID" value="NC_010175.1"/>
</dbReference>
<dbReference type="PANTHER" id="PTHR35788:SF1">
    <property type="entry name" value="EXPORTED PROTEIN"/>
    <property type="match status" value="1"/>
</dbReference>
<dbReference type="EnsemblBacteria" id="ABY34529">
    <property type="protein sequence ID" value="ABY34529"/>
    <property type="gene ID" value="Caur_1301"/>
</dbReference>
<dbReference type="InParanoid" id="A9W9P3"/>
<dbReference type="EMBL" id="CP000909">
    <property type="protein sequence ID" value="ABY34529.1"/>
    <property type="molecule type" value="Genomic_DNA"/>
</dbReference>
<protein>
    <submittedName>
        <fullName evidence="3">VanW family protein</fullName>
    </submittedName>
</protein>
<dbReference type="eggNOG" id="COG2720">
    <property type="taxonomic scope" value="Bacteria"/>
</dbReference>
<dbReference type="HOGENOM" id="CLU_011572_1_0_0"/>
<dbReference type="InterPro" id="IPR007391">
    <property type="entry name" value="Vancomycin_resist_VanW"/>
</dbReference>
<name>A9W9P3_CHLAA</name>
<dbReference type="KEGG" id="cau:Caur_1301"/>
<dbReference type="AlphaFoldDB" id="A9W9P3"/>
<dbReference type="Pfam" id="PF04294">
    <property type="entry name" value="VanW"/>
    <property type="match status" value="1"/>
</dbReference>
<dbReference type="InterPro" id="IPR022029">
    <property type="entry name" value="YoaR-like_PG-bd"/>
</dbReference>
<keyword evidence="1" id="KW-0812">Transmembrane</keyword>